<name>A0A8K0GP07_9ROSA</name>
<accession>A0A8K0GP07</accession>
<dbReference type="EMBL" id="VOIH02000012">
    <property type="protein sequence ID" value="KAF3431966.1"/>
    <property type="molecule type" value="Genomic_DNA"/>
</dbReference>
<dbReference type="AlphaFoldDB" id="A0A8K0GP07"/>
<evidence type="ECO:0000313" key="2">
    <source>
        <dbReference type="Proteomes" id="UP000796880"/>
    </source>
</evidence>
<proteinExistence type="predicted"/>
<organism evidence="1 2">
    <name type="scientific">Rhamnella rubrinervis</name>
    <dbReference type="NCBI Taxonomy" id="2594499"/>
    <lineage>
        <taxon>Eukaryota</taxon>
        <taxon>Viridiplantae</taxon>
        <taxon>Streptophyta</taxon>
        <taxon>Embryophyta</taxon>
        <taxon>Tracheophyta</taxon>
        <taxon>Spermatophyta</taxon>
        <taxon>Magnoliopsida</taxon>
        <taxon>eudicotyledons</taxon>
        <taxon>Gunneridae</taxon>
        <taxon>Pentapetalae</taxon>
        <taxon>rosids</taxon>
        <taxon>fabids</taxon>
        <taxon>Rosales</taxon>
        <taxon>Rhamnaceae</taxon>
        <taxon>rhamnoid group</taxon>
        <taxon>Rhamneae</taxon>
        <taxon>Rhamnella</taxon>
    </lineage>
</organism>
<keyword evidence="2" id="KW-1185">Reference proteome</keyword>
<comment type="caution">
    <text evidence="1">The sequence shown here is derived from an EMBL/GenBank/DDBJ whole genome shotgun (WGS) entry which is preliminary data.</text>
</comment>
<protein>
    <submittedName>
        <fullName evidence="1">Uncharacterized protein</fullName>
    </submittedName>
</protein>
<evidence type="ECO:0000313" key="1">
    <source>
        <dbReference type="EMBL" id="KAF3431966.1"/>
    </source>
</evidence>
<gene>
    <name evidence="1" type="ORF">FNV43_RR26702</name>
</gene>
<reference evidence="1" key="1">
    <citation type="submission" date="2020-03" db="EMBL/GenBank/DDBJ databases">
        <title>A high-quality chromosome-level genome assembly of a woody plant with both climbing and erect habits, Rhamnella rubrinervis.</title>
        <authorList>
            <person name="Lu Z."/>
            <person name="Yang Y."/>
            <person name="Zhu X."/>
            <person name="Sun Y."/>
        </authorList>
    </citation>
    <scope>NUCLEOTIDE SEQUENCE</scope>
    <source>
        <strain evidence="1">BYM</strain>
        <tissue evidence="1">Leaf</tissue>
    </source>
</reference>
<sequence length="91" mass="9835">MGCSIPVGSPEVAATALSLTRTLDPPRASEADPTWLADPGRRASHHLGLRSRSTIPLRRHISSELATVRAWITSSLVSWLLVQLLTPTIIT</sequence>
<dbReference type="Proteomes" id="UP000796880">
    <property type="component" value="Unassembled WGS sequence"/>
</dbReference>